<dbReference type="Pfam" id="PF00201">
    <property type="entry name" value="UDPGT"/>
    <property type="match status" value="2"/>
</dbReference>
<keyword evidence="8" id="KW-1185">Reference proteome</keyword>
<comment type="similarity">
    <text evidence="1 5">Belongs to the UDP-glycosyltransferase family.</text>
</comment>
<evidence type="ECO:0000256" key="4">
    <source>
        <dbReference type="ARBA" id="ARBA00047475"/>
    </source>
</evidence>
<evidence type="ECO:0000256" key="3">
    <source>
        <dbReference type="ARBA" id="ARBA00022679"/>
    </source>
</evidence>
<dbReference type="InterPro" id="IPR035595">
    <property type="entry name" value="UDP_glycos_trans_CS"/>
</dbReference>
<evidence type="ECO:0000256" key="6">
    <source>
        <dbReference type="RuleBase" id="RU362059"/>
    </source>
</evidence>
<gene>
    <name evidence="7" type="ORF">DdX_06637</name>
</gene>
<dbReference type="Gene3D" id="3.40.50.2000">
    <property type="entry name" value="Glycogen Phosphorylase B"/>
    <property type="match status" value="1"/>
</dbReference>
<dbReference type="EC" id="2.4.1.17" evidence="6"/>
<dbReference type="PANTHER" id="PTHR48043">
    <property type="entry name" value="EG:EG0003.4 PROTEIN-RELATED"/>
    <property type="match status" value="1"/>
</dbReference>
<comment type="catalytic activity">
    <reaction evidence="4 6">
        <text>glucuronate acceptor + UDP-alpha-D-glucuronate = acceptor beta-D-glucuronoside + UDP + H(+)</text>
        <dbReference type="Rhea" id="RHEA:21032"/>
        <dbReference type="ChEBI" id="CHEBI:15378"/>
        <dbReference type="ChEBI" id="CHEBI:58052"/>
        <dbReference type="ChEBI" id="CHEBI:58223"/>
        <dbReference type="ChEBI" id="CHEBI:132367"/>
        <dbReference type="ChEBI" id="CHEBI:132368"/>
        <dbReference type="EC" id="2.4.1.17"/>
    </reaction>
</comment>
<evidence type="ECO:0000313" key="8">
    <source>
        <dbReference type="Proteomes" id="UP001201812"/>
    </source>
</evidence>
<dbReference type="GO" id="GO:0016020">
    <property type="term" value="C:membrane"/>
    <property type="evidence" value="ECO:0007669"/>
    <property type="project" value="UniProtKB-SubCell"/>
</dbReference>
<feature type="signal peptide" evidence="6">
    <location>
        <begin position="1"/>
        <end position="25"/>
    </location>
</feature>
<dbReference type="Proteomes" id="UP001201812">
    <property type="component" value="Unassembled WGS sequence"/>
</dbReference>
<comment type="caution">
    <text evidence="7">The sequence shown here is derived from an EMBL/GenBank/DDBJ whole genome shotgun (WGS) entry which is preliminary data.</text>
</comment>
<protein>
    <recommendedName>
        <fullName evidence="6">UDP-glucuronosyltransferase</fullName>
        <ecNumber evidence="6">2.4.1.17</ecNumber>
    </recommendedName>
</protein>
<organism evidence="7 8">
    <name type="scientific">Ditylenchus destructor</name>
    <dbReference type="NCBI Taxonomy" id="166010"/>
    <lineage>
        <taxon>Eukaryota</taxon>
        <taxon>Metazoa</taxon>
        <taxon>Ecdysozoa</taxon>
        <taxon>Nematoda</taxon>
        <taxon>Chromadorea</taxon>
        <taxon>Rhabditida</taxon>
        <taxon>Tylenchina</taxon>
        <taxon>Tylenchomorpha</taxon>
        <taxon>Sphaerularioidea</taxon>
        <taxon>Anguinidae</taxon>
        <taxon>Anguininae</taxon>
        <taxon>Ditylenchus</taxon>
    </lineage>
</organism>
<keyword evidence="2 5" id="KW-0328">Glycosyltransferase</keyword>
<dbReference type="InterPro" id="IPR002213">
    <property type="entry name" value="UDP_glucos_trans"/>
</dbReference>
<accession>A0AAD4N7I0</accession>
<proteinExistence type="inferred from homology"/>
<dbReference type="PROSITE" id="PS00375">
    <property type="entry name" value="UDPGT"/>
    <property type="match status" value="1"/>
</dbReference>
<keyword evidence="3 5" id="KW-0808">Transferase</keyword>
<evidence type="ECO:0000256" key="1">
    <source>
        <dbReference type="ARBA" id="ARBA00009995"/>
    </source>
</evidence>
<dbReference type="CDD" id="cd03784">
    <property type="entry name" value="GT1_Gtf-like"/>
    <property type="match status" value="1"/>
</dbReference>
<sequence>MYVRSFLHVLLSLLVQVWLVSFSNSKEKLKILVSAPTLGWSHLQFQSRIADVLVEAGHEVHLLVFHMNPTVDCCAKLGSKAHEVIHVPRSVDRQQEMMKMQVIKNQFSGTSNMILDGSMREFAEMVTMCCQELINNTKVIAELQKEQYDVGISELYDLCMFGVFHHIGTKTTLATFAITLENLGASYFGLYSVSSYVTNLWTPSINGPNMNFLERAYNLFNDICLESYVQKMQFQLQKFSAIFDKAKDGVVLVSFGTFADSSRMPEDIRMAFINMFTAFPTYEFIWKFMPGSNDQILINNGSNMHLSDWVDQASILSHPKTRAFVTHCGWNSMNEAARAGIPTVGIPLLGDQMYNAAVMHHKRVGVYVDIQTVGPTSGGVIIDALRKVLYNEEYRTNVRLVQQKLRSEPFPAKERLVKWVEFAAQFPDLNELNLPTVDDLGILASYVNMIDFFNGWAKTAAYIDCADMYNVPHIVRR</sequence>
<dbReference type="SUPFAM" id="SSF53756">
    <property type="entry name" value="UDP-Glycosyltransferase/glycogen phosphorylase"/>
    <property type="match status" value="1"/>
</dbReference>
<evidence type="ECO:0000313" key="7">
    <source>
        <dbReference type="EMBL" id="KAI1718217.1"/>
    </source>
</evidence>
<dbReference type="PANTHER" id="PTHR48043:SF145">
    <property type="entry name" value="FI06409P-RELATED"/>
    <property type="match status" value="1"/>
</dbReference>
<dbReference type="AlphaFoldDB" id="A0AAD4N7I0"/>
<comment type="subcellular location">
    <subcellularLocation>
        <location evidence="6">Membrane</location>
        <topology evidence="6">Single-pass membrane protein</topology>
    </subcellularLocation>
</comment>
<name>A0AAD4N7I0_9BILA</name>
<dbReference type="GO" id="GO:0015020">
    <property type="term" value="F:glucuronosyltransferase activity"/>
    <property type="evidence" value="ECO:0007669"/>
    <property type="project" value="UniProtKB-EC"/>
</dbReference>
<dbReference type="InterPro" id="IPR050271">
    <property type="entry name" value="UDP-glycosyltransferase"/>
</dbReference>
<feature type="chain" id="PRO_5041775400" description="UDP-glucuronosyltransferase" evidence="6">
    <location>
        <begin position="26"/>
        <end position="477"/>
    </location>
</feature>
<evidence type="ECO:0000256" key="5">
    <source>
        <dbReference type="RuleBase" id="RU003718"/>
    </source>
</evidence>
<dbReference type="EMBL" id="JAKKPZ010000008">
    <property type="protein sequence ID" value="KAI1718217.1"/>
    <property type="molecule type" value="Genomic_DNA"/>
</dbReference>
<evidence type="ECO:0000256" key="2">
    <source>
        <dbReference type="ARBA" id="ARBA00022676"/>
    </source>
</evidence>
<keyword evidence="6" id="KW-0732">Signal</keyword>
<dbReference type="FunFam" id="3.40.50.2000:FF:000021">
    <property type="entry name" value="UDP-glucuronosyltransferase"/>
    <property type="match status" value="1"/>
</dbReference>
<reference evidence="7" key="1">
    <citation type="submission" date="2022-01" db="EMBL/GenBank/DDBJ databases">
        <title>Genome Sequence Resource for Two Populations of Ditylenchus destructor, the Migratory Endoparasitic Phytonematode.</title>
        <authorList>
            <person name="Zhang H."/>
            <person name="Lin R."/>
            <person name="Xie B."/>
        </authorList>
    </citation>
    <scope>NUCLEOTIDE SEQUENCE</scope>
    <source>
        <strain evidence="7">BazhouSP</strain>
    </source>
</reference>